<evidence type="ECO:0000313" key="1">
    <source>
        <dbReference type="EMBL" id="MBC2601136.1"/>
    </source>
</evidence>
<reference evidence="1 2" key="1">
    <citation type="submission" date="2020-07" db="EMBL/GenBank/DDBJ databases">
        <authorList>
            <person name="Feng X."/>
        </authorList>
    </citation>
    <scope>NUCLEOTIDE SEQUENCE [LARGE SCALE GENOMIC DNA]</scope>
    <source>
        <strain evidence="1 2">JCM14086</strain>
    </source>
</reference>
<proteinExistence type="predicted"/>
<dbReference type="Gene3D" id="3.40.50.150">
    <property type="entry name" value="Vaccinia Virus protein VP39"/>
    <property type="match status" value="1"/>
</dbReference>
<dbReference type="SUPFAM" id="SSF53335">
    <property type="entry name" value="S-adenosyl-L-methionine-dependent methyltransferases"/>
    <property type="match status" value="1"/>
</dbReference>
<accession>A0A7X1AW80</accession>
<evidence type="ECO:0000313" key="2">
    <source>
        <dbReference type="Proteomes" id="UP000525652"/>
    </source>
</evidence>
<sequence length="504" mass="57002">MKTFYDFHLHWYPGYQIDRFGERLQEVTRNYSSVVGVVYDTELVDCWNDFLIATQFLPLKNVESSDSRFYGEMEEDGTRIVFYRGVQAVSEENVELLVIGEVPDTGPLEKMVSVALSIGSAVLLPWGFGKWRGKRGQLILREFRQSRPRLFPSDSANRPNRGGGKAFLAGVFAKLPGCYRLDGSDPLPMENDEIFSFTLGMEGPEPQDFPEDAASFAERLPQLASELKSVEGRRVGRESVSRQVRLRKNGLALQPPHIPTVPGTSDAGDIESATDRYARRFSGSVGMFFLDRQAELTLKLAELERFPKGEVLDIGGGHTQLAPHFLEKGCSVSIFASDDSCRKRPDRILGAWNYRFATGDLLHLPYPDNSFEVVTLFRLVPHETDWEALIEEAARVSRNTVILDYPDIRSFNVFSRMLFLVKKAVEKDTRDYELFTRKKIAAAMEEAGLRDLRWRPQFFLPMALYRMVGSGRFAKILESFFNTLGLTQLFGSPVIVGGRKKASE</sequence>
<dbReference type="Proteomes" id="UP000525652">
    <property type="component" value="Unassembled WGS sequence"/>
</dbReference>
<dbReference type="Pfam" id="PF13489">
    <property type="entry name" value="Methyltransf_23"/>
    <property type="match status" value="1"/>
</dbReference>
<comment type="caution">
    <text evidence="1">The sequence shown here is derived from an EMBL/GenBank/DDBJ whole genome shotgun (WGS) entry which is preliminary data.</text>
</comment>
<keyword evidence="1" id="KW-0808">Transferase</keyword>
<organism evidence="1 2">
    <name type="scientific">Puniceicoccus vermicola</name>
    <dbReference type="NCBI Taxonomy" id="388746"/>
    <lineage>
        <taxon>Bacteria</taxon>
        <taxon>Pseudomonadati</taxon>
        <taxon>Verrucomicrobiota</taxon>
        <taxon>Opitutia</taxon>
        <taxon>Puniceicoccales</taxon>
        <taxon>Puniceicoccaceae</taxon>
        <taxon>Puniceicoccus</taxon>
    </lineage>
</organism>
<dbReference type="GO" id="GO:0008168">
    <property type="term" value="F:methyltransferase activity"/>
    <property type="evidence" value="ECO:0007669"/>
    <property type="project" value="UniProtKB-KW"/>
</dbReference>
<protein>
    <submittedName>
        <fullName evidence="1">Methyltransferase domain-containing protein</fullName>
    </submittedName>
</protein>
<dbReference type="CDD" id="cd02440">
    <property type="entry name" value="AdoMet_MTases"/>
    <property type="match status" value="1"/>
</dbReference>
<dbReference type="InterPro" id="IPR029063">
    <property type="entry name" value="SAM-dependent_MTases_sf"/>
</dbReference>
<dbReference type="EMBL" id="JACHVA010000046">
    <property type="protein sequence ID" value="MBC2601136.1"/>
    <property type="molecule type" value="Genomic_DNA"/>
</dbReference>
<keyword evidence="2" id="KW-1185">Reference proteome</keyword>
<keyword evidence="1" id="KW-0489">Methyltransferase</keyword>
<dbReference type="RefSeq" id="WP_185691861.1">
    <property type="nucleotide sequence ID" value="NZ_JACHVA010000046.1"/>
</dbReference>
<gene>
    <name evidence="1" type="ORF">H5P30_05000</name>
</gene>
<dbReference type="AlphaFoldDB" id="A0A7X1AW80"/>
<name>A0A7X1AW80_9BACT</name>
<dbReference type="GO" id="GO:0032259">
    <property type="term" value="P:methylation"/>
    <property type="evidence" value="ECO:0007669"/>
    <property type="project" value="UniProtKB-KW"/>
</dbReference>